<reference evidence="2" key="1">
    <citation type="submission" date="2015-06" db="EMBL/GenBank/DDBJ databases">
        <title>Expansion of signal transduction pathways in fungi by whole-genome duplication.</title>
        <authorList>
            <consortium name="DOE Joint Genome Institute"/>
            <person name="Corrochano L.M."/>
            <person name="Kuo A."/>
            <person name="Marcet-Houben M."/>
            <person name="Polaino S."/>
            <person name="Salamov A."/>
            <person name="Villalobos J.M."/>
            <person name="Alvarez M.I."/>
            <person name="Avalos J."/>
            <person name="Benito E.P."/>
            <person name="Benoit I."/>
            <person name="Burger G."/>
            <person name="Camino L.P."/>
            <person name="Canovas D."/>
            <person name="Cerda-Olmedo E."/>
            <person name="Cheng J.-F."/>
            <person name="Dominguez A."/>
            <person name="Elias M."/>
            <person name="Eslava A.P."/>
            <person name="Glaser F."/>
            <person name="Grimwood J."/>
            <person name="Gutierrez G."/>
            <person name="Heitman J."/>
            <person name="Henrissat B."/>
            <person name="Iturriaga E.A."/>
            <person name="Lang B.F."/>
            <person name="Lavin J.L."/>
            <person name="Lee S."/>
            <person name="Li W."/>
            <person name="Lindquist E."/>
            <person name="Lopez-Garcia S."/>
            <person name="Luque E.M."/>
            <person name="Marcos A.T."/>
            <person name="Martin J."/>
            <person name="McCluskey K."/>
            <person name="Medina H.R."/>
            <person name="Miralles-Duran A."/>
            <person name="Miyazaki A."/>
            <person name="Munoz-Torres E."/>
            <person name="Oguiza J.A."/>
            <person name="Ohm R."/>
            <person name="Olmedo M."/>
            <person name="Orejas M."/>
            <person name="Ortiz-Castellanos L."/>
            <person name="Pisabarro A.G."/>
            <person name="Rodriguez-Romero J."/>
            <person name="Ruiz-Herrera J."/>
            <person name="Ruiz-Vazquez R."/>
            <person name="Sanz C."/>
            <person name="Schackwitz W."/>
            <person name="Schmutz J."/>
            <person name="Shahriari M."/>
            <person name="Shelest E."/>
            <person name="Silva-Franco F."/>
            <person name="Soanes D."/>
            <person name="Syed K."/>
            <person name="Tagua V.G."/>
            <person name="Talbot N.J."/>
            <person name="Thon M."/>
            <person name="De vries R.P."/>
            <person name="Wiebenga A."/>
            <person name="Yadav J.S."/>
            <person name="Braun E.L."/>
            <person name="Baker S."/>
            <person name="Garre V."/>
            <person name="Horwitz B."/>
            <person name="Torres-Martinez S."/>
            <person name="Idnurm A."/>
            <person name="Herrera-Estrella A."/>
            <person name="Gabaldon T."/>
            <person name="Grigoriev I.V."/>
        </authorList>
    </citation>
    <scope>NUCLEOTIDE SEQUENCE [LARGE SCALE GENOMIC DNA]</scope>
    <source>
        <strain evidence="2">NRRL 1555(-)</strain>
    </source>
</reference>
<gene>
    <name evidence="1" type="ORF">PHYBLDRAFT_62558</name>
</gene>
<protein>
    <submittedName>
        <fullName evidence="1">Uncharacterized protein</fullName>
    </submittedName>
</protein>
<accession>A0A167PX19</accession>
<dbReference type="VEuPathDB" id="FungiDB:PHYBLDRAFT_62558"/>
<proteinExistence type="predicted"/>
<dbReference type="RefSeq" id="XP_018296727.1">
    <property type="nucleotide sequence ID" value="XM_018440984.1"/>
</dbReference>
<dbReference type="InParanoid" id="A0A167PX19"/>
<dbReference type="EMBL" id="KV440973">
    <property type="protein sequence ID" value="OAD78687.1"/>
    <property type="molecule type" value="Genomic_DNA"/>
</dbReference>
<organism evidence="1 2">
    <name type="scientific">Phycomyces blakesleeanus (strain ATCC 8743b / DSM 1359 / FGSC 10004 / NBRC 33097 / NRRL 1555)</name>
    <dbReference type="NCBI Taxonomy" id="763407"/>
    <lineage>
        <taxon>Eukaryota</taxon>
        <taxon>Fungi</taxon>
        <taxon>Fungi incertae sedis</taxon>
        <taxon>Mucoromycota</taxon>
        <taxon>Mucoromycotina</taxon>
        <taxon>Mucoromycetes</taxon>
        <taxon>Mucorales</taxon>
        <taxon>Phycomycetaceae</taxon>
        <taxon>Phycomyces</taxon>
    </lineage>
</organism>
<dbReference type="GeneID" id="29001890"/>
<keyword evidence="2" id="KW-1185">Reference proteome</keyword>
<name>A0A167PX19_PHYB8</name>
<dbReference type="OrthoDB" id="2288096at2759"/>
<dbReference type="Proteomes" id="UP000077315">
    <property type="component" value="Unassembled WGS sequence"/>
</dbReference>
<dbReference type="AlphaFoldDB" id="A0A167PX19"/>
<sequence length="141" mass="16359">MSYEKQRAVTGLAILLLIQAFFCDQILSPRSLISCNLEESLFMVSAQFVNIRLVVKFYLTRLDHDKLYTMCEIGHLDFPSSLVQLLVFRNLKNLNILLLVCHFFWKSCKKSNMLNIIQQRSRSSVQLTDLVGLTDPMKDRN</sequence>
<evidence type="ECO:0000313" key="2">
    <source>
        <dbReference type="Proteomes" id="UP000077315"/>
    </source>
</evidence>
<evidence type="ECO:0000313" key="1">
    <source>
        <dbReference type="EMBL" id="OAD78687.1"/>
    </source>
</evidence>